<dbReference type="EC" id="6.1.1.-" evidence="7"/>
<dbReference type="AlphaFoldDB" id="A0A1B1MY64"/>
<dbReference type="GO" id="GO:0008270">
    <property type="term" value="F:zinc ion binding"/>
    <property type="evidence" value="ECO:0007669"/>
    <property type="project" value="UniProtKB-UniRule"/>
</dbReference>
<feature type="binding site" evidence="7">
    <location>
        <position position="210"/>
    </location>
    <ligand>
        <name>L-glutamate</name>
        <dbReference type="ChEBI" id="CHEBI:29985"/>
    </ligand>
</feature>
<gene>
    <name evidence="7" type="primary">gluQ</name>
    <name evidence="10" type="ORF">AWM70_05610</name>
</gene>
<dbReference type="GO" id="GO:0005524">
    <property type="term" value="F:ATP binding"/>
    <property type="evidence" value="ECO:0007669"/>
    <property type="project" value="UniProtKB-KW"/>
</dbReference>
<organism evidence="10 11">
    <name type="scientific">Paenibacillus yonginensis</name>
    <dbReference type="NCBI Taxonomy" id="1462996"/>
    <lineage>
        <taxon>Bacteria</taxon>
        <taxon>Bacillati</taxon>
        <taxon>Bacillota</taxon>
        <taxon>Bacilli</taxon>
        <taxon>Bacillales</taxon>
        <taxon>Paenibacillaceae</taxon>
        <taxon>Paenibacillus</taxon>
    </lineage>
</organism>
<evidence type="ECO:0000256" key="8">
    <source>
        <dbReference type="RuleBase" id="RU363037"/>
    </source>
</evidence>
<keyword evidence="8" id="KW-0648">Protein biosynthesis</keyword>
<keyword evidence="6 7" id="KW-0030">Aminoacyl-tRNA synthetase</keyword>
<sequence length="322" mass="35752">MIRGRFAPTPSGTMHLGNAKIALLSWLQVRAANGAFVLRIEDIDLQRSKPELVEQIIADMKWLGLNWDEGPGQGGNYGPYTQSERLDRYEQALQELEHKGRLYPCYCSRAELLQIAGAPHGLASEGPVYPGTCRKLTPQEREERALYKRPSIRFALQDEQYEVQDGIAGVQLFPEASGGDFIVKRADGMYSYQLAVTVDDAAMGITHVLRGSDLLDSTPRQLALYEAFGWPPPQFAHAPLLMGEDGRRLAKRHGDLSLVQLRRSGLPAERVIGWLAYISGLIDRPEPVQASELVTGFTLDLISKSPFTLTSQMVQQLLAHTP</sequence>
<evidence type="ECO:0000256" key="3">
    <source>
        <dbReference type="ARBA" id="ARBA00022741"/>
    </source>
</evidence>
<feature type="binding site" evidence="7">
    <location>
        <begin position="5"/>
        <end position="9"/>
    </location>
    <ligand>
        <name>L-glutamate</name>
        <dbReference type="ChEBI" id="CHEBI:29985"/>
    </ligand>
</feature>
<feature type="domain" description="Glutamyl/glutaminyl-tRNA synthetase class Ib catalytic" evidence="9">
    <location>
        <begin position="2"/>
        <end position="277"/>
    </location>
</feature>
<feature type="binding site" evidence="7">
    <location>
        <position position="105"/>
    </location>
    <ligand>
        <name>Zn(2+)</name>
        <dbReference type="ChEBI" id="CHEBI:29105"/>
    </ligand>
</feature>
<dbReference type="InterPro" id="IPR022380">
    <property type="entry name" value="Glu-Q_tRNA(Asp)_Synthase"/>
</dbReference>
<dbReference type="InterPro" id="IPR014729">
    <property type="entry name" value="Rossmann-like_a/b/a_fold"/>
</dbReference>
<accession>A0A1B1MY64</accession>
<evidence type="ECO:0000313" key="10">
    <source>
        <dbReference type="EMBL" id="ANS74118.1"/>
    </source>
</evidence>
<keyword evidence="3 7" id="KW-0547">Nucleotide-binding</keyword>
<dbReference type="InterPro" id="IPR020058">
    <property type="entry name" value="Glu/Gln-tRNA-synth_Ib_cat-dom"/>
</dbReference>
<dbReference type="STRING" id="1462996.AWM70_05610"/>
<feature type="binding site" evidence="7">
    <location>
        <position position="251"/>
    </location>
    <ligand>
        <name>ATP</name>
        <dbReference type="ChEBI" id="CHEBI:30616"/>
    </ligand>
</feature>
<keyword evidence="4 7" id="KW-0862">Zinc</keyword>
<evidence type="ECO:0000259" key="9">
    <source>
        <dbReference type="Pfam" id="PF00749"/>
    </source>
</evidence>
<keyword evidence="1 7" id="KW-0436">Ligase</keyword>
<dbReference type="HAMAP" id="MF_01428">
    <property type="entry name" value="Glu_Q_tRNA_synth"/>
    <property type="match status" value="1"/>
</dbReference>
<protein>
    <recommendedName>
        <fullName evidence="7">Glutamyl-Q tRNA(Asp) synthetase</fullName>
        <shortName evidence="7">Glu-Q-RSs</shortName>
        <ecNumber evidence="7">6.1.1.-</ecNumber>
    </recommendedName>
</protein>
<evidence type="ECO:0000313" key="11">
    <source>
        <dbReference type="Proteomes" id="UP000092573"/>
    </source>
</evidence>
<dbReference type="Gene3D" id="3.40.50.620">
    <property type="entry name" value="HUPs"/>
    <property type="match status" value="1"/>
</dbReference>
<dbReference type="GO" id="GO:0005829">
    <property type="term" value="C:cytosol"/>
    <property type="evidence" value="ECO:0007669"/>
    <property type="project" value="TreeGrafter"/>
</dbReference>
<dbReference type="NCBIfam" id="TIGR03838">
    <property type="entry name" value="queuosine_YadB"/>
    <property type="match status" value="1"/>
</dbReference>
<dbReference type="KEGG" id="pyg:AWM70_05610"/>
<dbReference type="NCBIfam" id="NF004314">
    <property type="entry name" value="PRK05710.1-3"/>
    <property type="match status" value="1"/>
</dbReference>
<proteinExistence type="inferred from homology"/>
<feature type="binding site" evidence="7">
    <location>
        <position position="133"/>
    </location>
    <ligand>
        <name>Zn(2+)</name>
        <dbReference type="ChEBI" id="CHEBI:29105"/>
    </ligand>
</feature>
<dbReference type="EMBL" id="CP014167">
    <property type="protein sequence ID" value="ANS74118.1"/>
    <property type="molecule type" value="Genomic_DNA"/>
</dbReference>
<evidence type="ECO:0000256" key="1">
    <source>
        <dbReference type="ARBA" id="ARBA00022598"/>
    </source>
</evidence>
<dbReference type="GO" id="GO:0004818">
    <property type="term" value="F:glutamate-tRNA ligase activity"/>
    <property type="evidence" value="ECO:0007669"/>
    <property type="project" value="TreeGrafter"/>
</dbReference>
<dbReference type="RefSeq" id="WP_068694723.1">
    <property type="nucleotide sequence ID" value="NZ_CP014167.1"/>
</dbReference>
<name>A0A1B1MY64_9BACL</name>
<reference evidence="10 11" key="1">
    <citation type="submission" date="2016-01" db="EMBL/GenBank/DDBJ databases">
        <title>Complete Genome Sequence of Paenibacillus yonginensis DCY84, a novel Plant Growth-Promoting Bacteria with Elicitation of Induced Systemic Resistance.</title>
        <authorList>
            <person name="Kim Y.J."/>
            <person name="Yang D.C."/>
            <person name="Sukweenadhi J."/>
        </authorList>
    </citation>
    <scope>NUCLEOTIDE SEQUENCE [LARGE SCALE GENOMIC DNA]</scope>
    <source>
        <strain evidence="10 11">DCY84</strain>
    </source>
</reference>
<dbReference type="PANTHER" id="PTHR43311">
    <property type="entry name" value="GLUTAMATE--TRNA LIGASE"/>
    <property type="match status" value="1"/>
</dbReference>
<dbReference type="GO" id="GO:0006400">
    <property type="term" value="P:tRNA modification"/>
    <property type="evidence" value="ECO:0007669"/>
    <property type="project" value="InterPro"/>
</dbReference>
<dbReference type="Pfam" id="PF00749">
    <property type="entry name" value="tRNA-synt_1c"/>
    <property type="match status" value="1"/>
</dbReference>
<feature type="binding site" evidence="7">
    <location>
        <position position="129"/>
    </location>
    <ligand>
        <name>Zn(2+)</name>
        <dbReference type="ChEBI" id="CHEBI:29105"/>
    </ligand>
</feature>
<dbReference type="SUPFAM" id="SSF52374">
    <property type="entry name" value="Nucleotidylyl transferase"/>
    <property type="match status" value="1"/>
</dbReference>
<evidence type="ECO:0000256" key="5">
    <source>
        <dbReference type="ARBA" id="ARBA00022840"/>
    </source>
</evidence>
<evidence type="ECO:0000256" key="6">
    <source>
        <dbReference type="ARBA" id="ARBA00023146"/>
    </source>
</evidence>
<dbReference type="PANTHER" id="PTHR43311:SF1">
    <property type="entry name" value="GLUTAMYL-Q TRNA(ASP) SYNTHETASE"/>
    <property type="match status" value="1"/>
</dbReference>
<keyword evidence="11" id="KW-1185">Reference proteome</keyword>
<dbReference type="InterPro" id="IPR049940">
    <property type="entry name" value="GluQ/Sye"/>
</dbReference>
<dbReference type="OrthoDB" id="9807503at2"/>
<dbReference type="PRINTS" id="PR00987">
    <property type="entry name" value="TRNASYNTHGLU"/>
</dbReference>
<dbReference type="Proteomes" id="UP000092573">
    <property type="component" value="Chromosome"/>
</dbReference>
<evidence type="ECO:0000256" key="4">
    <source>
        <dbReference type="ARBA" id="ARBA00022833"/>
    </source>
</evidence>
<comment type="function">
    <text evidence="7">Catalyzes the tRNA-independent activation of glutamate in presence of ATP and the subsequent transfer of glutamate onto a tRNA(Asp). Glutamate is transferred on the 2-amino-5-(4,5-dihydroxy-2-cyclopenten-1-yl) moiety of the queuosine in the wobble position of the QUC anticodon.</text>
</comment>
<keyword evidence="5 7" id="KW-0067">ATP-binding</keyword>
<dbReference type="InterPro" id="IPR001412">
    <property type="entry name" value="aa-tRNA-synth_I_CS"/>
</dbReference>
<feature type="binding site" evidence="7">
    <location>
        <position position="192"/>
    </location>
    <ligand>
        <name>L-glutamate</name>
        <dbReference type="ChEBI" id="CHEBI:29985"/>
    </ligand>
</feature>
<comment type="similarity">
    <text evidence="7">Belongs to the class-I aminoacyl-tRNA synthetase family. GluQ subfamily.</text>
</comment>
<dbReference type="NCBIfam" id="NF004315">
    <property type="entry name" value="PRK05710.1-4"/>
    <property type="match status" value="1"/>
</dbReference>
<keyword evidence="2 7" id="KW-0479">Metal-binding</keyword>
<evidence type="ECO:0000256" key="7">
    <source>
        <dbReference type="HAMAP-Rule" id="MF_01428"/>
    </source>
</evidence>
<feature type="short sequence motif" description="'HIGH' region" evidence="7">
    <location>
        <begin position="8"/>
        <end position="18"/>
    </location>
</feature>
<feature type="binding site" evidence="7">
    <location>
        <position position="41"/>
    </location>
    <ligand>
        <name>L-glutamate</name>
        <dbReference type="ChEBI" id="CHEBI:29985"/>
    </ligand>
</feature>
<dbReference type="PROSITE" id="PS00178">
    <property type="entry name" value="AA_TRNA_LIGASE_I"/>
    <property type="match status" value="1"/>
</dbReference>
<feature type="binding site" evidence="7">
    <location>
        <position position="107"/>
    </location>
    <ligand>
        <name>Zn(2+)</name>
        <dbReference type="ChEBI" id="CHEBI:29105"/>
    </ligand>
</feature>
<comment type="cofactor">
    <cofactor evidence="7">
        <name>Zn(2+)</name>
        <dbReference type="ChEBI" id="CHEBI:29105"/>
    </cofactor>
    <text evidence="7">Binds 1 zinc ion per subunit.</text>
</comment>
<dbReference type="GO" id="GO:0006424">
    <property type="term" value="P:glutamyl-tRNA aminoacylation"/>
    <property type="evidence" value="ECO:0007669"/>
    <property type="project" value="InterPro"/>
</dbReference>
<dbReference type="InterPro" id="IPR000924">
    <property type="entry name" value="Glu/Gln-tRNA-synth"/>
</dbReference>
<feature type="short sequence motif" description="'KMSKS' region" evidence="7">
    <location>
        <begin position="248"/>
        <end position="252"/>
    </location>
</feature>
<evidence type="ECO:0000256" key="2">
    <source>
        <dbReference type="ARBA" id="ARBA00022723"/>
    </source>
</evidence>